<reference evidence="1" key="1">
    <citation type="submission" date="2011-11" db="EMBL/GenBank/DDBJ databases">
        <title>The Genome Sequence of Fusarium oxysporum II5.</title>
        <authorList>
            <consortium name="The Broad Institute Genome Sequencing Platform"/>
            <person name="Ma L.-J."/>
            <person name="Gale L.R."/>
            <person name="Schwartz D.C."/>
            <person name="Zhou S."/>
            <person name="Corby-Kistler H."/>
            <person name="Young S.K."/>
            <person name="Zeng Q."/>
            <person name="Gargeya S."/>
            <person name="Fitzgerald M."/>
            <person name="Haas B."/>
            <person name="Abouelleil A."/>
            <person name="Alvarado L."/>
            <person name="Arachchi H.M."/>
            <person name="Berlin A."/>
            <person name="Brown A."/>
            <person name="Chapman S.B."/>
            <person name="Chen Z."/>
            <person name="Dunbar C."/>
            <person name="Freedman E."/>
            <person name="Gearin G."/>
            <person name="Goldberg J."/>
            <person name="Griggs A."/>
            <person name="Gujja S."/>
            <person name="Heiman D."/>
            <person name="Howarth C."/>
            <person name="Larson L."/>
            <person name="Lui A."/>
            <person name="MacDonald P.J.P."/>
            <person name="Montmayeur A."/>
            <person name="Murphy C."/>
            <person name="Neiman D."/>
            <person name="Pearson M."/>
            <person name="Priest M."/>
            <person name="Roberts A."/>
            <person name="Saif S."/>
            <person name="Shea T."/>
            <person name="Shenoy N."/>
            <person name="Sisk P."/>
            <person name="Stolte C."/>
            <person name="Sykes S."/>
            <person name="Wortman J."/>
            <person name="Nusbaum C."/>
            <person name="Birren B."/>
        </authorList>
    </citation>
    <scope>NUCLEOTIDE SEQUENCE [LARGE SCALE GENOMIC DNA]</scope>
    <source>
        <strain evidence="1">54006</strain>
    </source>
</reference>
<reference evidence="1" key="2">
    <citation type="submission" date="2012-05" db="EMBL/GenBank/DDBJ databases">
        <title>The Genome Annotation of Fusarium oxysporum II5.</title>
        <authorList>
            <consortium name="The Broad Institute Genomics Platform"/>
            <person name="Ma L.-J."/>
            <person name="Corby-Kistler H."/>
            <person name="Broz K."/>
            <person name="Gale L.R."/>
            <person name="Jonkers W."/>
            <person name="O'Donnell K."/>
            <person name="Ploetz R."/>
            <person name="Steinberg C."/>
            <person name="Schwartz D.C."/>
            <person name="VanEtten H."/>
            <person name="Zhou S."/>
            <person name="Young S.K."/>
            <person name="Zeng Q."/>
            <person name="Gargeya S."/>
            <person name="Fitzgerald M."/>
            <person name="Abouelleil A."/>
            <person name="Alvarado L."/>
            <person name="Chapman S.B."/>
            <person name="Gainer-Dewar J."/>
            <person name="Goldberg J."/>
            <person name="Griggs A."/>
            <person name="Gujja S."/>
            <person name="Hansen M."/>
            <person name="Howarth C."/>
            <person name="Imamovic A."/>
            <person name="Ireland A."/>
            <person name="Larimer J."/>
            <person name="McCowan C."/>
            <person name="Murphy C."/>
            <person name="Pearson M."/>
            <person name="Poon T.W."/>
            <person name="Priest M."/>
            <person name="Roberts A."/>
            <person name="Saif S."/>
            <person name="Shea T."/>
            <person name="Sykes S."/>
            <person name="Wortman J."/>
            <person name="Nusbaum C."/>
            <person name="Birren B."/>
        </authorList>
    </citation>
    <scope>NUCLEOTIDE SEQUENCE</scope>
    <source>
        <strain evidence="1">54006</strain>
    </source>
</reference>
<gene>
    <name evidence="1" type="ORF">FOIG_02915</name>
</gene>
<dbReference type="VEuPathDB" id="FungiDB:FOIG_02915"/>
<accession>X0LHC0</accession>
<evidence type="ECO:0000313" key="1">
    <source>
        <dbReference type="EMBL" id="EXM08075.1"/>
    </source>
</evidence>
<dbReference type="Proteomes" id="UP000030685">
    <property type="component" value="Unassembled WGS sequence"/>
</dbReference>
<name>X0LHC0_FUSO5</name>
<protein>
    <submittedName>
        <fullName evidence="1">Uncharacterized protein</fullName>
    </submittedName>
</protein>
<dbReference type="EMBL" id="JH658274">
    <property type="protein sequence ID" value="EXM08075.1"/>
    <property type="molecule type" value="Genomic_DNA"/>
</dbReference>
<organism evidence="1">
    <name type="scientific">Fusarium odoratissimum (strain NRRL 54006)</name>
    <dbReference type="NCBI Taxonomy" id="1089451"/>
    <lineage>
        <taxon>Eukaryota</taxon>
        <taxon>Fungi</taxon>
        <taxon>Dikarya</taxon>
        <taxon>Ascomycota</taxon>
        <taxon>Pezizomycotina</taxon>
        <taxon>Sordariomycetes</taxon>
        <taxon>Hypocreomycetidae</taxon>
        <taxon>Hypocreales</taxon>
        <taxon>Nectriaceae</taxon>
        <taxon>Fusarium</taxon>
        <taxon>Fusarium oxysporum species complex</taxon>
        <taxon>Fusarium oxysporum f. sp. cubense (strain race 4)</taxon>
    </lineage>
</organism>
<dbReference type="GeneID" id="42028090"/>
<dbReference type="HOGENOM" id="CLU_1094329_0_0_1"/>
<dbReference type="AlphaFoldDB" id="X0LHC0"/>
<sequence>MAQHNSIKVPSQAVRVALSWLYNGSNVYEKFERTISDIEMWGHTRTLVPKSRNGASPGRQREVLMRRERQTARSRRLRLKARTNVGARPPDSSGMYHLTPEVITLVAWIGISGKAARSSPARLLKLASLPRKIWASTVIAVLRFHGLIEAWRFQAGWQLGWVLLWGRMYRERKGFEGCPCLVLANHTLWAGSRIDCPAQAFYLPRNIRKATSFLRGTLSHKTLVLIIDLLIKPLLTVRGLPESRKRSHHHVRVF</sequence>
<dbReference type="RefSeq" id="XP_031070164.1">
    <property type="nucleotide sequence ID" value="XM_031200396.1"/>
</dbReference>
<proteinExistence type="predicted"/>